<name>A0ACC1L412_9FUNG</name>
<sequence>HSFHSDCLTRRVVGACNRVQRRRIHELQSQNVEITKMRRQLRLNPILAGARATNGAATKESDEQLEQQLRRAKQQLDALVAGECVLCGEAMIKSISEPFIEFGDQTSTDEGSWAI</sequence>
<organism evidence="1 2">
    <name type="scientific">Coemansia furcata</name>
    <dbReference type="NCBI Taxonomy" id="417177"/>
    <lineage>
        <taxon>Eukaryota</taxon>
        <taxon>Fungi</taxon>
        <taxon>Fungi incertae sedis</taxon>
        <taxon>Zoopagomycota</taxon>
        <taxon>Kickxellomycotina</taxon>
        <taxon>Kickxellomycetes</taxon>
        <taxon>Kickxellales</taxon>
        <taxon>Kickxellaceae</taxon>
        <taxon>Coemansia</taxon>
    </lineage>
</organism>
<evidence type="ECO:0000313" key="1">
    <source>
        <dbReference type="EMBL" id="KAJ2801013.1"/>
    </source>
</evidence>
<keyword evidence="2" id="KW-1185">Reference proteome</keyword>
<evidence type="ECO:0000313" key="2">
    <source>
        <dbReference type="Proteomes" id="UP001140096"/>
    </source>
</evidence>
<reference evidence="1" key="1">
    <citation type="submission" date="2022-07" db="EMBL/GenBank/DDBJ databases">
        <title>Phylogenomic reconstructions and comparative analyses of Kickxellomycotina fungi.</title>
        <authorList>
            <person name="Reynolds N.K."/>
            <person name="Stajich J.E."/>
            <person name="Barry K."/>
            <person name="Grigoriev I.V."/>
            <person name="Crous P."/>
            <person name="Smith M.E."/>
        </authorList>
    </citation>
    <scope>NUCLEOTIDE SEQUENCE</scope>
    <source>
        <strain evidence="1">CBS 102833</strain>
    </source>
</reference>
<protein>
    <submittedName>
        <fullName evidence="1">Vacuolar protein sorting-associated protein 18 like protein</fullName>
    </submittedName>
</protein>
<accession>A0ACC1L412</accession>
<proteinExistence type="predicted"/>
<gene>
    <name evidence="1" type="primary">VPS18</name>
    <name evidence="1" type="ORF">H4S07_005039</name>
</gene>
<comment type="caution">
    <text evidence="1">The sequence shown here is derived from an EMBL/GenBank/DDBJ whole genome shotgun (WGS) entry which is preliminary data.</text>
</comment>
<dbReference type="EMBL" id="JANBUP010002289">
    <property type="protein sequence ID" value="KAJ2801013.1"/>
    <property type="molecule type" value="Genomic_DNA"/>
</dbReference>
<dbReference type="Proteomes" id="UP001140096">
    <property type="component" value="Unassembled WGS sequence"/>
</dbReference>
<feature type="non-terminal residue" evidence="1">
    <location>
        <position position="1"/>
    </location>
</feature>